<dbReference type="AlphaFoldDB" id="A0A6V8SGQ9"/>
<dbReference type="InterPro" id="IPR037522">
    <property type="entry name" value="HD_GYP_dom"/>
</dbReference>
<proteinExistence type="predicted"/>
<protein>
    <submittedName>
        <fullName evidence="4">Uncharacterized protein</fullName>
    </submittedName>
</protein>
<organism evidence="4 5">
    <name type="scientific">Clostridium fungisolvens</name>
    <dbReference type="NCBI Taxonomy" id="1604897"/>
    <lineage>
        <taxon>Bacteria</taxon>
        <taxon>Bacillati</taxon>
        <taxon>Bacillota</taxon>
        <taxon>Clostridia</taxon>
        <taxon>Eubacteriales</taxon>
        <taxon>Clostridiaceae</taxon>
        <taxon>Clostridium</taxon>
    </lineage>
</organism>
<evidence type="ECO:0000259" key="2">
    <source>
        <dbReference type="PROSITE" id="PS51831"/>
    </source>
</evidence>
<dbReference type="NCBIfam" id="TIGR00277">
    <property type="entry name" value="HDIG"/>
    <property type="match status" value="1"/>
</dbReference>
<gene>
    <name evidence="4" type="ORF">bsdtw1_01746</name>
</gene>
<dbReference type="InterPro" id="IPR006675">
    <property type="entry name" value="HDIG_dom"/>
</dbReference>
<reference evidence="4 5" key="1">
    <citation type="submission" date="2020-07" db="EMBL/GenBank/DDBJ databases">
        <title>A new beta-1,3-glucan-decomposing anaerobic bacterium isolated from anoxic soil subjected to biological soil disinfestation.</title>
        <authorList>
            <person name="Ueki A."/>
            <person name="Tonouchi A."/>
        </authorList>
    </citation>
    <scope>NUCLEOTIDE SEQUENCE [LARGE SCALE GENOMIC DNA]</scope>
    <source>
        <strain evidence="4 5">TW1</strain>
    </source>
</reference>
<evidence type="ECO:0000256" key="1">
    <source>
        <dbReference type="SAM" id="Phobius"/>
    </source>
</evidence>
<dbReference type="SMART" id="SM00471">
    <property type="entry name" value="HDc"/>
    <property type="match status" value="1"/>
</dbReference>
<evidence type="ECO:0000313" key="4">
    <source>
        <dbReference type="EMBL" id="GFP75655.1"/>
    </source>
</evidence>
<dbReference type="SUPFAM" id="SSF109604">
    <property type="entry name" value="HD-domain/PDEase-like"/>
    <property type="match status" value="1"/>
</dbReference>
<comment type="caution">
    <text evidence="4">The sequence shown here is derived from an EMBL/GenBank/DDBJ whole genome shotgun (WGS) entry which is preliminary data.</text>
</comment>
<feature type="transmembrane region" description="Helical" evidence="1">
    <location>
        <begin position="51"/>
        <end position="80"/>
    </location>
</feature>
<name>A0A6V8SGQ9_9CLOT</name>
<dbReference type="Gene3D" id="1.10.3210.10">
    <property type="entry name" value="Hypothetical protein af1432"/>
    <property type="match status" value="1"/>
</dbReference>
<keyword evidence="1" id="KW-0812">Transmembrane</keyword>
<dbReference type="RefSeq" id="WP_244638131.1">
    <property type="nucleotide sequence ID" value="NZ_BLZR01000001.1"/>
</dbReference>
<keyword evidence="5" id="KW-1185">Reference proteome</keyword>
<accession>A0A6V8SGQ9</accession>
<dbReference type="Proteomes" id="UP000580568">
    <property type="component" value="Unassembled WGS sequence"/>
</dbReference>
<dbReference type="Pfam" id="PF13487">
    <property type="entry name" value="HD_5"/>
    <property type="match status" value="1"/>
</dbReference>
<dbReference type="EMBL" id="BLZR01000001">
    <property type="protein sequence ID" value="GFP75655.1"/>
    <property type="molecule type" value="Genomic_DNA"/>
</dbReference>
<feature type="transmembrane region" description="Helical" evidence="1">
    <location>
        <begin position="100"/>
        <end position="121"/>
    </location>
</feature>
<feature type="transmembrane region" description="Helical" evidence="1">
    <location>
        <begin position="21"/>
        <end position="39"/>
    </location>
</feature>
<dbReference type="PROSITE" id="PS51831">
    <property type="entry name" value="HD"/>
    <property type="match status" value="1"/>
</dbReference>
<evidence type="ECO:0000259" key="3">
    <source>
        <dbReference type="PROSITE" id="PS51832"/>
    </source>
</evidence>
<dbReference type="InterPro" id="IPR003607">
    <property type="entry name" value="HD/PDEase_dom"/>
</dbReference>
<sequence>MKLKYIHKKIRWELFENNSKLFKFITLITFFVAIIIEIYDSSNHPNPTFVLIMIASGISLFNIYQHLFISFATVAVNTYFSPFFQRDPLNGSIHDIIHYLMYFFPNWISYFLIGFIITYLIKVHSKHNKDTVDFIKTLARTIESRDSYTASHSKNVAKYSEIIAERLKYSKADCETVYVGALLHDIGKIGISDGILNKPIKLSKEEYKLIQQHPTIGHDMLKLVENFNENKILDMILYHHERYDGLGYPNGLIGDEIPQCAAIIAVADAFDAMTSNRVYRKSLDPNYAINELSKNAGTQFDPLVTAVFIKYLLENPIDSHYKGDLILQNLS</sequence>
<keyword evidence="1" id="KW-1133">Transmembrane helix</keyword>
<dbReference type="InterPro" id="IPR006674">
    <property type="entry name" value="HD_domain"/>
</dbReference>
<dbReference type="CDD" id="cd00077">
    <property type="entry name" value="HDc"/>
    <property type="match status" value="1"/>
</dbReference>
<dbReference type="PROSITE" id="PS51832">
    <property type="entry name" value="HD_GYP"/>
    <property type="match status" value="1"/>
</dbReference>
<feature type="domain" description="HD-GYP" evidence="3">
    <location>
        <begin position="127"/>
        <end position="324"/>
    </location>
</feature>
<dbReference type="PANTHER" id="PTHR43155">
    <property type="entry name" value="CYCLIC DI-GMP PHOSPHODIESTERASE PA4108-RELATED"/>
    <property type="match status" value="1"/>
</dbReference>
<keyword evidence="1" id="KW-0472">Membrane</keyword>
<feature type="domain" description="HD" evidence="2">
    <location>
        <begin position="149"/>
        <end position="273"/>
    </location>
</feature>
<evidence type="ECO:0000313" key="5">
    <source>
        <dbReference type="Proteomes" id="UP000580568"/>
    </source>
</evidence>
<dbReference type="PANTHER" id="PTHR43155:SF2">
    <property type="entry name" value="CYCLIC DI-GMP PHOSPHODIESTERASE PA4108"/>
    <property type="match status" value="1"/>
</dbReference>